<dbReference type="SUPFAM" id="SSF53098">
    <property type="entry name" value="Ribonuclease H-like"/>
    <property type="match status" value="1"/>
</dbReference>
<dbReference type="InterPro" id="IPR012337">
    <property type="entry name" value="RNaseH-like_sf"/>
</dbReference>
<dbReference type="AlphaFoldDB" id="X1ULL9"/>
<comment type="caution">
    <text evidence="1">The sequence shown here is derived from an EMBL/GenBank/DDBJ whole genome shotgun (WGS) entry which is preliminary data.</text>
</comment>
<dbReference type="EMBL" id="BARW01021896">
    <property type="protein sequence ID" value="GAI93249.1"/>
    <property type="molecule type" value="Genomic_DNA"/>
</dbReference>
<evidence type="ECO:0000313" key="1">
    <source>
        <dbReference type="EMBL" id="GAI93249.1"/>
    </source>
</evidence>
<reference evidence="1" key="1">
    <citation type="journal article" date="2014" name="Front. Microbiol.">
        <title>High frequency of phylogenetically diverse reductive dehalogenase-homologous genes in deep subseafloor sedimentary metagenomes.</title>
        <authorList>
            <person name="Kawai M."/>
            <person name="Futagami T."/>
            <person name="Toyoda A."/>
            <person name="Takaki Y."/>
            <person name="Nishi S."/>
            <person name="Hori S."/>
            <person name="Arai W."/>
            <person name="Tsubouchi T."/>
            <person name="Morono Y."/>
            <person name="Uchiyama I."/>
            <person name="Ito T."/>
            <person name="Fujiyama A."/>
            <person name="Inagaki F."/>
            <person name="Takami H."/>
        </authorList>
    </citation>
    <scope>NUCLEOTIDE SEQUENCE</scope>
    <source>
        <strain evidence="1">Expedition CK06-06</strain>
    </source>
</reference>
<proteinExistence type="predicted"/>
<gene>
    <name evidence="1" type="ORF">S12H4_36695</name>
</gene>
<name>X1ULL9_9ZZZZ</name>
<feature type="non-terminal residue" evidence="1">
    <location>
        <position position="145"/>
    </location>
</feature>
<accession>X1ULL9</accession>
<sequence length="145" mass="17068">MRVSHYITDNKTSQYPTDFIFFDTETTPTVSVNGDIDQPFKLGVGLYWRRRDDQPSDTLEYIKFTDIGKFWDWVIAHTLAKRKLILVAHNIQFDFMVLGGFSYLRLKGFELTKLITNGKTNIFTYRRDKQTILCLDNMNYFVTSI</sequence>
<protein>
    <submittedName>
        <fullName evidence="1">Uncharacterized protein</fullName>
    </submittedName>
</protein>
<organism evidence="1">
    <name type="scientific">marine sediment metagenome</name>
    <dbReference type="NCBI Taxonomy" id="412755"/>
    <lineage>
        <taxon>unclassified sequences</taxon>
        <taxon>metagenomes</taxon>
        <taxon>ecological metagenomes</taxon>
    </lineage>
</organism>